<sequence length="74" mass="8100">MSTGAAALLPALLTLLAFVGGVVVGYLWWGRRWVSARLTKAEALSLLEGHLEEDLRARDAEIARLRQELRGGEV</sequence>
<accession>A0ABV7WFG9</accession>
<name>A0ABV7WFG9_9MICO</name>
<keyword evidence="3" id="KW-1185">Reference proteome</keyword>
<keyword evidence="1" id="KW-0472">Membrane</keyword>
<feature type="transmembrane region" description="Helical" evidence="1">
    <location>
        <begin position="6"/>
        <end position="29"/>
    </location>
</feature>
<gene>
    <name evidence="2" type="ORF">ACFOLH_02655</name>
</gene>
<dbReference type="RefSeq" id="WP_340290608.1">
    <property type="nucleotide sequence ID" value="NZ_JBBEOI010000020.1"/>
</dbReference>
<proteinExistence type="predicted"/>
<keyword evidence="1" id="KW-1133">Transmembrane helix</keyword>
<evidence type="ECO:0000313" key="3">
    <source>
        <dbReference type="Proteomes" id="UP001595685"/>
    </source>
</evidence>
<dbReference type="Proteomes" id="UP001595685">
    <property type="component" value="Unassembled WGS sequence"/>
</dbReference>
<protein>
    <submittedName>
        <fullName evidence="2">Uncharacterized protein</fullName>
    </submittedName>
</protein>
<dbReference type="EMBL" id="JBHRWW010000001">
    <property type="protein sequence ID" value="MFC3687238.1"/>
    <property type="molecule type" value="Genomic_DNA"/>
</dbReference>
<keyword evidence="1" id="KW-0812">Transmembrane</keyword>
<organism evidence="2 3">
    <name type="scientific">Aquipuribacter hungaricus</name>
    <dbReference type="NCBI Taxonomy" id="545624"/>
    <lineage>
        <taxon>Bacteria</taxon>
        <taxon>Bacillati</taxon>
        <taxon>Actinomycetota</taxon>
        <taxon>Actinomycetes</taxon>
        <taxon>Micrococcales</taxon>
        <taxon>Intrasporangiaceae</taxon>
        <taxon>Aquipuribacter</taxon>
    </lineage>
</organism>
<evidence type="ECO:0000313" key="2">
    <source>
        <dbReference type="EMBL" id="MFC3687238.1"/>
    </source>
</evidence>
<evidence type="ECO:0000256" key="1">
    <source>
        <dbReference type="SAM" id="Phobius"/>
    </source>
</evidence>
<comment type="caution">
    <text evidence="2">The sequence shown here is derived from an EMBL/GenBank/DDBJ whole genome shotgun (WGS) entry which is preliminary data.</text>
</comment>
<reference evidence="3" key="1">
    <citation type="journal article" date="2019" name="Int. J. Syst. Evol. Microbiol.">
        <title>The Global Catalogue of Microorganisms (GCM) 10K type strain sequencing project: providing services to taxonomists for standard genome sequencing and annotation.</title>
        <authorList>
            <consortium name="The Broad Institute Genomics Platform"/>
            <consortium name="The Broad Institute Genome Sequencing Center for Infectious Disease"/>
            <person name="Wu L."/>
            <person name="Ma J."/>
        </authorList>
    </citation>
    <scope>NUCLEOTIDE SEQUENCE [LARGE SCALE GENOMIC DNA]</scope>
    <source>
        <strain evidence="3">NCAIM B.02333</strain>
    </source>
</reference>